<dbReference type="Gene3D" id="1.20.1250.20">
    <property type="entry name" value="MFS general substrate transporter like domains"/>
    <property type="match status" value="1"/>
</dbReference>
<comment type="subcellular location">
    <subcellularLocation>
        <location evidence="1">Membrane</location>
        <topology evidence="1">Multi-pass membrane protein</topology>
    </subcellularLocation>
</comment>
<accession>F0Y866</accession>
<evidence type="ECO:0000256" key="3">
    <source>
        <dbReference type="ARBA" id="ARBA00022989"/>
    </source>
</evidence>
<evidence type="ECO:0008006" key="9">
    <source>
        <dbReference type="Google" id="ProtNLM"/>
    </source>
</evidence>
<protein>
    <recommendedName>
        <fullName evidence="9">SPX domain-containing protein</fullName>
    </recommendedName>
</protein>
<evidence type="ECO:0000256" key="5">
    <source>
        <dbReference type="SAM" id="MobiDB-lite"/>
    </source>
</evidence>
<dbReference type="RefSeq" id="XP_009036752.1">
    <property type="nucleotide sequence ID" value="XM_009038504.1"/>
</dbReference>
<evidence type="ECO:0000256" key="1">
    <source>
        <dbReference type="ARBA" id="ARBA00004141"/>
    </source>
</evidence>
<keyword evidence="4 6" id="KW-0472">Membrane</keyword>
<dbReference type="GeneID" id="20224561"/>
<evidence type="ECO:0000256" key="4">
    <source>
        <dbReference type="ARBA" id="ARBA00023136"/>
    </source>
</evidence>
<feature type="transmembrane region" description="Helical" evidence="6">
    <location>
        <begin position="521"/>
        <end position="541"/>
    </location>
</feature>
<feature type="transmembrane region" description="Helical" evidence="6">
    <location>
        <begin position="329"/>
        <end position="351"/>
    </location>
</feature>
<dbReference type="Pfam" id="PF07690">
    <property type="entry name" value="MFS_1"/>
    <property type="match status" value="1"/>
</dbReference>
<dbReference type="InParanoid" id="F0Y866"/>
<keyword evidence="3 6" id="KW-1133">Transmembrane helix</keyword>
<dbReference type="AlphaFoldDB" id="F0Y866"/>
<feature type="compositionally biased region" description="Basic and acidic residues" evidence="5">
    <location>
        <begin position="625"/>
        <end position="640"/>
    </location>
</feature>
<feature type="transmembrane region" description="Helical" evidence="6">
    <location>
        <begin position="371"/>
        <end position="390"/>
    </location>
</feature>
<dbReference type="PANTHER" id="PTHR23510:SF64">
    <property type="entry name" value="INNER MEMBRANE TRANSPORT PROTEIN YAJR"/>
    <property type="match status" value="1"/>
</dbReference>
<evidence type="ECO:0000313" key="8">
    <source>
        <dbReference type="Proteomes" id="UP000002729"/>
    </source>
</evidence>
<feature type="transmembrane region" description="Helical" evidence="6">
    <location>
        <begin position="553"/>
        <end position="576"/>
    </location>
</feature>
<feature type="transmembrane region" description="Helical" evidence="6">
    <location>
        <begin position="588"/>
        <end position="609"/>
    </location>
</feature>
<dbReference type="KEGG" id="aaf:AURANDRAFT_63896"/>
<dbReference type="Proteomes" id="UP000002729">
    <property type="component" value="Unassembled WGS sequence"/>
</dbReference>
<evidence type="ECO:0000313" key="7">
    <source>
        <dbReference type="EMBL" id="EGB08767.1"/>
    </source>
</evidence>
<feature type="transmembrane region" description="Helical" evidence="6">
    <location>
        <begin position="498"/>
        <end position="515"/>
    </location>
</feature>
<name>F0Y866_AURAN</name>
<dbReference type="InterPro" id="IPR051068">
    <property type="entry name" value="MFS_Domain-Containing_Protein"/>
</dbReference>
<proteinExistence type="predicted"/>
<dbReference type="InterPro" id="IPR036259">
    <property type="entry name" value="MFS_trans_sf"/>
</dbReference>
<dbReference type="GO" id="GO:0016020">
    <property type="term" value="C:membrane"/>
    <property type="evidence" value="ECO:0007669"/>
    <property type="project" value="UniProtKB-SubCell"/>
</dbReference>
<dbReference type="eggNOG" id="KOG2325">
    <property type="taxonomic scope" value="Eukaryota"/>
</dbReference>
<feature type="region of interest" description="Disordered" evidence="5">
    <location>
        <begin position="618"/>
        <end position="640"/>
    </location>
</feature>
<evidence type="ECO:0000256" key="6">
    <source>
        <dbReference type="SAM" id="Phobius"/>
    </source>
</evidence>
<organism evidence="8">
    <name type="scientific">Aureococcus anophagefferens</name>
    <name type="common">Harmful bloom alga</name>
    <dbReference type="NCBI Taxonomy" id="44056"/>
    <lineage>
        <taxon>Eukaryota</taxon>
        <taxon>Sar</taxon>
        <taxon>Stramenopiles</taxon>
        <taxon>Ochrophyta</taxon>
        <taxon>Pelagophyceae</taxon>
        <taxon>Pelagomonadales</taxon>
        <taxon>Pelagomonadaceae</taxon>
        <taxon>Aureococcus</taxon>
    </lineage>
</organism>
<sequence>MVEFGLAFQRSRRPEWVSFYIDYDALKRLLATAPWEFLAKLVQDIETCALHSLEEAGRIAALLRASRAEAGLEALLRLVAFVELNLVAVRKILKKHDKTFEPCTRAVARTAHMRLLESFERQWPALLRTGLVRGAPPRLAAECSRAVERCSAARAGLRVRYASLNVVDADLASSEAALGHSLGLAAENPEVFPNVQYAGAFLFAASCYAITPTMHAYATSVGAPRAFGGLLLGASTVAALASTTGCGCVGRRFGFRAPLVAGAALGGAGQLLYALAPSVARSSGSARAAQGCALLGRLLLGLGSTEPVNRRYIGEAVPPSKRIAAAAKFVAAGATGMGCGPLLSGLLSFLLSRDDGARPRDHVFELKVDSTVAPALLLSVAWCLLAFYVASAFREPPARASGAYGAVGAGAPARRARSPSELLTEGAEAAPLRAALFGVVAFEAACEVFLGSTSAVSSLAFGWKAHDIGAFLGVVCLLTMPLSKMVEAAAATFDDREILFAATAATACGALALATATGFAYVWAAAGGALFLGASTMESALMSLIGQWAKRDAGVLVTLFGAGGRLVGDGVVFAAFAADHPGEGPARLALSLFGPVFGLLAATVALLALSLVQRRRNTKPVEPSDDARRREPGEDRRLTY</sequence>
<dbReference type="PANTHER" id="PTHR23510">
    <property type="entry name" value="INNER MEMBRANE TRANSPORT PROTEIN YAJR"/>
    <property type="match status" value="1"/>
</dbReference>
<dbReference type="SUPFAM" id="SSF103473">
    <property type="entry name" value="MFS general substrate transporter"/>
    <property type="match status" value="1"/>
</dbReference>
<dbReference type="InterPro" id="IPR011701">
    <property type="entry name" value="MFS"/>
</dbReference>
<evidence type="ECO:0000256" key="2">
    <source>
        <dbReference type="ARBA" id="ARBA00022692"/>
    </source>
</evidence>
<gene>
    <name evidence="7" type="ORF">AURANDRAFT_63896</name>
</gene>
<keyword evidence="8" id="KW-1185">Reference proteome</keyword>
<dbReference type="GO" id="GO:0022857">
    <property type="term" value="F:transmembrane transporter activity"/>
    <property type="evidence" value="ECO:0007669"/>
    <property type="project" value="InterPro"/>
</dbReference>
<keyword evidence="2 6" id="KW-0812">Transmembrane</keyword>
<dbReference type="EMBL" id="GL833127">
    <property type="protein sequence ID" value="EGB08767.1"/>
    <property type="molecule type" value="Genomic_DNA"/>
</dbReference>
<reference evidence="7 8" key="1">
    <citation type="journal article" date="2011" name="Proc. Natl. Acad. Sci. U.S.A.">
        <title>Niche of harmful alga Aureococcus anophagefferens revealed through ecogenomics.</title>
        <authorList>
            <person name="Gobler C.J."/>
            <person name="Berry D.L."/>
            <person name="Dyhrman S.T."/>
            <person name="Wilhelm S.W."/>
            <person name="Salamov A."/>
            <person name="Lobanov A.V."/>
            <person name="Zhang Y."/>
            <person name="Collier J.L."/>
            <person name="Wurch L.L."/>
            <person name="Kustka A.B."/>
            <person name="Dill B.D."/>
            <person name="Shah M."/>
            <person name="VerBerkmoes N.C."/>
            <person name="Kuo A."/>
            <person name="Terry A."/>
            <person name="Pangilinan J."/>
            <person name="Lindquist E.A."/>
            <person name="Lucas S."/>
            <person name="Paulsen I.T."/>
            <person name="Hattenrath-Lehmann T.K."/>
            <person name="Talmage S.C."/>
            <person name="Walker E.A."/>
            <person name="Koch F."/>
            <person name="Burson A.M."/>
            <person name="Marcoval M.A."/>
            <person name="Tang Y.Z."/>
            <person name="Lecleir G.R."/>
            <person name="Coyne K.J."/>
            <person name="Berg G.M."/>
            <person name="Bertrand E.M."/>
            <person name="Saito M.A."/>
            <person name="Gladyshev V.N."/>
            <person name="Grigoriev I.V."/>
        </authorList>
    </citation>
    <scope>NUCLEOTIDE SEQUENCE [LARGE SCALE GENOMIC DNA]</scope>
    <source>
        <strain evidence="8">CCMP 1984</strain>
    </source>
</reference>